<dbReference type="PROSITE" id="PS51622">
    <property type="entry name" value="SAM_MT_RNA_M5U_2"/>
    <property type="match status" value="1"/>
</dbReference>
<name>A0A550CDF9_9AGAR</name>
<feature type="domain" description="TRAM" evidence="7">
    <location>
        <begin position="110"/>
        <end position="172"/>
    </location>
</feature>
<dbReference type="PANTHER" id="PTHR11061:SF30">
    <property type="entry name" value="TRNA (URACIL(54)-C(5))-METHYLTRANSFERASE"/>
    <property type="match status" value="1"/>
</dbReference>
<reference evidence="8 9" key="1">
    <citation type="journal article" date="2019" name="New Phytol.">
        <title>Comparative genomics reveals unique wood-decay strategies and fruiting body development in the Schizophyllaceae.</title>
        <authorList>
            <person name="Almasi E."/>
            <person name="Sahu N."/>
            <person name="Krizsan K."/>
            <person name="Balint B."/>
            <person name="Kovacs G.M."/>
            <person name="Kiss B."/>
            <person name="Cseklye J."/>
            <person name="Drula E."/>
            <person name="Henrissat B."/>
            <person name="Nagy I."/>
            <person name="Chovatia M."/>
            <person name="Adam C."/>
            <person name="LaButti K."/>
            <person name="Lipzen A."/>
            <person name="Riley R."/>
            <person name="Grigoriev I.V."/>
            <person name="Nagy L.G."/>
        </authorList>
    </citation>
    <scope>NUCLEOTIDE SEQUENCE [LARGE SCALE GENOMIC DNA]</scope>
    <source>
        <strain evidence="8 9">NL-1724</strain>
    </source>
</reference>
<dbReference type="Pfam" id="PF01938">
    <property type="entry name" value="TRAM"/>
    <property type="match status" value="1"/>
</dbReference>
<dbReference type="PROSITE" id="PS01230">
    <property type="entry name" value="TRMA_1"/>
    <property type="match status" value="1"/>
</dbReference>
<dbReference type="OrthoDB" id="10250660at2759"/>
<feature type="binding site" evidence="4">
    <location>
        <position position="470"/>
    </location>
    <ligand>
        <name>S-adenosyl-L-methionine</name>
        <dbReference type="ChEBI" id="CHEBI:59789"/>
    </ligand>
</feature>
<evidence type="ECO:0000256" key="2">
    <source>
        <dbReference type="ARBA" id="ARBA00022679"/>
    </source>
</evidence>
<evidence type="ECO:0000256" key="6">
    <source>
        <dbReference type="SAM" id="MobiDB-lite"/>
    </source>
</evidence>
<dbReference type="STRING" id="97359.A0A550CDF9"/>
<keyword evidence="9" id="KW-1185">Reference proteome</keyword>
<gene>
    <name evidence="8" type="ORF">BD626DRAFT_569417</name>
</gene>
<dbReference type="Gene3D" id="2.40.50.140">
    <property type="entry name" value="Nucleic acid-binding proteins"/>
    <property type="match status" value="1"/>
</dbReference>
<dbReference type="GO" id="GO:0008033">
    <property type="term" value="P:tRNA processing"/>
    <property type="evidence" value="ECO:0007669"/>
    <property type="project" value="InterPro"/>
</dbReference>
<keyword evidence="3 4" id="KW-0949">S-adenosyl-L-methionine</keyword>
<dbReference type="SUPFAM" id="SSF50249">
    <property type="entry name" value="Nucleic acid-binding proteins"/>
    <property type="match status" value="1"/>
</dbReference>
<dbReference type="InterPro" id="IPR012340">
    <property type="entry name" value="NA-bd_OB-fold"/>
</dbReference>
<dbReference type="AlphaFoldDB" id="A0A550CDF9"/>
<dbReference type="GO" id="GO:0032259">
    <property type="term" value="P:methylation"/>
    <property type="evidence" value="ECO:0007669"/>
    <property type="project" value="UniProtKB-KW"/>
</dbReference>
<feature type="active site" evidence="5">
    <location>
        <position position="497"/>
    </location>
</feature>
<feature type="binding site" evidence="4">
    <location>
        <position position="399"/>
    </location>
    <ligand>
        <name>S-adenosyl-L-methionine</name>
        <dbReference type="ChEBI" id="CHEBI:59789"/>
    </ligand>
</feature>
<keyword evidence="1 4" id="KW-0489">Methyltransferase</keyword>
<evidence type="ECO:0000256" key="1">
    <source>
        <dbReference type="ARBA" id="ARBA00022603"/>
    </source>
</evidence>
<dbReference type="PANTHER" id="PTHR11061">
    <property type="entry name" value="RNA M5U METHYLTRANSFERASE"/>
    <property type="match status" value="1"/>
</dbReference>
<dbReference type="InterPro" id="IPR030391">
    <property type="entry name" value="MeTrfase_TrmA_CS"/>
</dbReference>
<dbReference type="PROSITE" id="PS51687">
    <property type="entry name" value="SAM_MT_RNA_M5U"/>
    <property type="match status" value="1"/>
</dbReference>
<dbReference type="InterPro" id="IPR010280">
    <property type="entry name" value="U5_MeTrfase_fam"/>
</dbReference>
<dbReference type="EMBL" id="VDMD01000011">
    <property type="protein sequence ID" value="TRM62824.1"/>
    <property type="molecule type" value="Genomic_DNA"/>
</dbReference>
<comment type="similarity">
    <text evidence="4">Belongs to the class I-like SAM-binding methyltransferase superfamily. RNA M5U methyltransferase family.</text>
</comment>
<dbReference type="InterPro" id="IPR030390">
    <property type="entry name" value="MeTrfase_TrmA_AS"/>
</dbReference>
<evidence type="ECO:0000256" key="3">
    <source>
        <dbReference type="ARBA" id="ARBA00022691"/>
    </source>
</evidence>
<keyword evidence="2 4" id="KW-0808">Transferase</keyword>
<feature type="binding site" evidence="4">
    <location>
        <position position="420"/>
    </location>
    <ligand>
        <name>S-adenosyl-L-methionine</name>
        <dbReference type="ChEBI" id="CHEBI:59789"/>
    </ligand>
</feature>
<proteinExistence type="inferred from homology"/>
<dbReference type="GO" id="GO:0030697">
    <property type="term" value="F:tRNA (uracil(54)-C5)-methyltransferase activity, S-adenosyl methionine-dependent"/>
    <property type="evidence" value="ECO:0007669"/>
    <property type="project" value="InterPro"/>
</dbReference>
<feature type="binding site" evidence="4">
    <location>
        <position position="367"/>
    </location>
    <ligand>
        <name>S-adenosyl-L-methionine</name>
        <dbReference type="ChEBI" id="CHEBI:59789"/>
    </ligand>
</feature>
<dbReference type="InterPro" id="IPR002792">
    <property type="entry name" value="TRAM_dom"/>
</dbReference>
<evidence type="ECO:0000313" key="8">
    <source>
        <dbReference type="EMBL" id="TRM62824.1"/>
    </source>
</evidence>
<evidence type="ECO:0000259" key="7">
    <source>
        <dbReference type="PROSITE" id="PS50926"/>
    </source>
</evidence>
<evidence type="ECO:0000313" key="9">
    <source>
        <dbReference type="Proteomes" id="UP000320762"/>
    </source>
</evidence>
<organism evidence="8 9">
    <name type="scientific">Schizophyllum amplum</name>
    <dbReference type="NCBI Taxonomy" id="97359"/>
    <lineage>
        <taxon>Eukaryota</taxon>
        <taxon>Fungi</taxon>
        <taxon>Dikarya</taxon>
        <taxon>Basidiomycota</taxon>
        <taxon>Agaricomycotina</taxon>
        <taxon>Agaricomycetes</taxon>
        <taxon>Agaricomycetidae</taxon>
        <taxon>Agaricales</taxon>
        <taxon>Schizophyllaceae</taxon>
        <taxon>Schizophyllum</taxon>
    </lineage>
</organism>
<dbReference type="GO" id="GO:0009451">
    <property type="term" value="P:RNA modification"/>
    <property type="evidence" value="ECO:0007669"/>
    <property type="project" value="UniProtKB-ARBA"/>
</dbReference>
<dbReference type="CDD" id="cd02440">
    <property type="entry name" value="AdoMet_MTases"/>
    <property type="match status" value="1"/>
</dbReference>
<protein>
    <submittedName>
        <fullName evidence="8">S-adenosyl-L-methionine-dependent methyltransferase</fullName>
    </submittedName>
</protein>
<dbReference type="InterPro" id="IPR029063">
    <property type="entry name" value="SAM-dependent_MTases_sf"/>
</dbReference>
<dbReference type="Pfam" id="PF05958">
    <property type="entry name" value="tRNA_U5-meth_tr"/>
    <property type="match status" value="1"/>
</dbReference>
<feature type="region of interest" description="Disordered" evidence="6">
    <location>
        <begin position="1"/>
        <end position="79"/>
    </location>
</feature>
<dbReference type="SUPFAM" id="SSF53335">
    <property type="entry name" value="S-adenosyl-L-methionine-dependent methyltransferases"/>
    <property type="match status" value="1"/>
</dbReference>
<sequence>MASVDAAPAPAAAESLRSPTRPRSPSPPASANASLARPPAKKARTTSNGPNKKTFKANPKSSKKQKRKNKGDVAPEPCSPEDVLRLDIVDLLGAETVEGIIAEEAQMTAPFEFKEELEVTVSKLSSTGEGLARAPEPRDKWVLVIPFCLPGEKVKVRVYRHARLHSRADLLEVLEPNTELRDMSRVGCKYFAQCAGCQYQELSYEKQLELKRNVVVKAYTHYANVPADWLPEIGTTLPSPEQYGYRTKITPHFNAPPKAAQRDPPPTGEKPEWMRIGFNRAGTQNVMDIEDCPIATPIIRETYGPMREEIHNNIMKYKKGVSLILRDSIDHTDSSDTKHVAVTSHKGDVREKVGDKVFEYPAHSFFQNNNSVLTPLTTYVRDALLPAGAAPLTHLVDTYCGAGLFAITLAAHFATVAGIELSPDSIRSATRNAALNGLPADQCTFRAGDAADIFSAVKDFPAAQTAVVIDPPRKGCDEPFLRQLVDFRPAAVVYVSCNVHTQARDVGWVLREMEKLEGPKYTVESVRGFDLFPQTAHVESVAVLRLSS</sequence>
<dbReference type="PROSITE" id="PS50926">
    <property type="entry name" value="TRAM"/>
    <property type="match status" value="1"/>
</dbReference>
<evidence type="ECO:0000256" key="4">
    <source>
        <dbReference type="PROSITE-ProRule" id="PRU01024"/>
    </source>
</evidence>
<dbReference type="Proteomes" id="UP000320762">
    <property type="component" value="Unassembled WGS sequence"/>
</dbReference>
<dbReference type="FunFam" id="2.40.50.140:FF:000201">
    <property type="entry name" value="TRM2p tRNA methyltransferase"/>
    <property type="match status" value="1"/>
</dbReference>
<feature type="compositionally biased region" description="Low complexity" evidence="6">
    <location>
        <begin position="29"/>
        <end position="38"/>
    </location>
</feature>
<evidence type="ECO:0000256" key="5">
    <source>
        <dbReference type="PROSITE-ProRule" id="PRU10015"/>
    </source>
</evidence>
<accession>A0A550CDF9</accession>
<feature type="compositionally biased region" description="Low complexity" evidence="6">
    <location>
        <begin position="1"/>
        <end position="21"/>
    </location>
</feature>
<feature type="active site" description="Nucleophile" evidence="4">
    <location>
        <position position="497"/>
    </location>
</feature>
<dbReference type="InterPro" id="IPR025795">
    <property type="entry name" value="tRNA_(uracil-5-)_MeTrfase"/>
</dbReference>
<dbReference type="Gene3D" id="3.40.50.150">
    <property type="entry name" value="Vaccinia Virus protein VP39"/>
    <property type="match status" value="2"/>
</dbReference>
<dbReference type="PROSITE" id="PS01231">
    <property type="entry name" value="TRMA_2"/>
    <property type="match status" value="1"/>
</dbReference>
<comment type="caution">
    <text evidence="8">The sequence shown here is derived from an EMBL/GenBank/DDBJ whole genome shotgun (WGS) entry which is preliminary data.</text>
</comment>
<feature type="region of interest" description="Disordered" evidence="6">
    <location>
        <begin position="252"/>
        <end position="272"/>
    </location>
</feature>